<dbReference type="CDD" id="cd22265">
    <property type="entry name" value="UDM1_RNF168"/>
    <property type="match status" value="1"/>
</dbReference>
<feature type="compositionally biased region" description="Polar residues" evidence="1">
    <location>
        <begin position="10"/>
        <end position="22"/>
    </location>
</feature>
<dbReference type="EMBL" id="CAUYUJ010009434">
    <property type="protein sequence ID" value="CAK0826770.1"/>
    <property type="molecule type" value="Genomic_DNA"/>
</dbReference>
<comment type="caution">
    <text evidence="2">The sequence shown here is derived from an EMBL/GenBank/DDBJ whole genome shotgun (WGS) entry which is preliminary data.</text>
</comment>
<feature type="region of interest" description="Disordered" evidence="1">
    <location>
        <begin position="203"/>
        <end position="227"/>
    </location>
</feature>
<organism evidence="2 3">
    <name type="scientific">Prorocentrum cordatum</name>
    <dbReference type="NCBI Taxonomy" id="2364126"/>
    <lineage>
        <taxon>Eukaryota</taxon>
        <taxon>Sar</taxon>
        <taxon>Alveolata</taxon>
        <taxon>Dinophyceae</taxon>
        <taxon>Prorocentrales</taxon>
        <taxon>Prorocentraceae</taxon>
        <taxon>Prorocentrum</taxon>
    </lineage>
</organism>
<gene>
    <name evidence="2" type="ORF">PCOR1329_LOCUS26482</name>
</gene>
<proteinExistence type="predicted"/>
<feature type="region of interest" description="Disordered" evidence="1">
    <location>
        <begin position="1"/>
        <end position="30"/>
    </location>
</feature>
<evidence type="ECO:0000313" key="3">
    <source>
        <dbReference type="Proteomes" id="UP001189429"/>
    </source>
</evidence>
<protein>
    <submittedName>
        <fullName evidence="2">Uncharacterized protein</fullName>
    </submittedName>
</protein>
<dbReference type="Proteomes" id="UP001189429">
    <property type="component" value="Unassembled WGS sequence"/>
</dbReference>
<accession>A0ABN9S672</accession>
<reference evidence="2" key="1">
    <citation type="submission" date="2023-10" db="EMBL/GenBank/DDBJ databases">
        <authorList>
            <person name="Chen Y."/>
            <person name="Shah S."/>
            <person name="Dougan E. K."/>
            <person name="Thang M."/>
            <person name="Chan C."/>
        </authorList>
    </citation>
    <scope>NUCLEOTIDE SEQUENCE [LARGE SCALE GENOMIC DNA]</scope>
</reference>
<keyword evidence="3" id="KW-1185">Reference proteome</keyword>
<sequence length="641" mass="73456">MIPTLAAVQQPGTPRRQSTSMRPRSHSAGRSRFYAWTPQVSPRRPKIVLSQVGPSQLGLPGTMPCLDHTGIDFVCSSCGVNLVKHQEIHQLKVGTIWSRRVPDTAFADESKTVANDCSTTRPYKVGCARCQGRGHERNHIGSVTFESCVGLPRVPDKVFPMILCRHVVEFRSKGWRAKQYKHSVPTGDTAQVKCDARSANTLEKLDPHAPPGEVRQAPNVATPEGKRSAEELQKLLSEEVEEHQKERQERQKLERALEELSRRTDEEKERWRRKEVSLEVKCGLLDDLIADKQAELERLQEQRDTVAAVLQEQRSKFDQERRSLLQEFEASRRELEACTQEEKLKREQIEGDCERRIQEFYRCIDSDREKLRAEKEDLLKQLRLVERKKAELERKAEEGPDAEANAHVEKLSACSVYSAAERSLKSLKLDSRLLSRLHDRCYCPECYPSDYPDVIKNDGPREYVVPRGWVRFGLQVPAQAHVNDVWQRWCVSYHGLSAKVAPIVVRQGDLLFPGDTLPDGTTLDSVNCAGRRDKCTYTSPTIRYSGLAFYANPARTTEGRMFQVVLQCRQEPGTFDVQAETMNFKTRWNNTDLCPHVKWTEIEWVSKRRKTIVPYGLLIRTFPSDSPPEQYYRSPVDKGRF</sequence>
<name>A0ABN9S672_9DINO</name>
<evidence type="ECO:0000313" key="2">
    <source>
        <dbReference type="EMBL" id="CAK0826770.1"/>
    </source>
</evidence>
<evidence type="ECO:0000256" key="1">
    <source>
        <dbReference type="SAM" id="MobiDB-lite"/>
    </source>
</evidence>